<dbReference type="CDD" id="cd09137">
    <property type="entry name" value="PLDc_PGS1_euk_2"/>
    <property type="match status" value="1"/>
</dbReference>
<dbReference type="InterPro" id="IPR016270">
    <property type="entry name" value="PGS1"/>
</dbReference>
<dbReference type="UniPathway" id="UPA00084">
    <property type="reaction ID" value="UER00503"/>
</dbReference>
<feature type="domain" description="PLD phosphodiesterase" evidence="13">
    <location>
        <begin position="329"/>
        <end position="355"/>
    </location>
</feature>
<dbReference type="Proteomes" id="UP000283509">
    <property type="component" value="Unassembled WGS sequence"/>
</dbReference>
<keyword evidence="11" id="KW-0496">Mitochondrion</keyword>
<reference evidence="14 15" key="1">
    <citation type="submission" date="2018-04" db="EMBL/GenBank/DDBJ databases">
        <authorList>
            <person name="Zhang X."/>
            <person name="Yuan J."/>
            <person name="Li F."/>
            <person name="Xiang J."/>
        </authorList>
    </citation>
    <scope>NUCLEOTIDE SEQUENCE [LARGE SCALE GENOMIC DNA]</scope>
    <source>
        <tissue evidence="14">Muscle</tissue>
    </source>
</reference>
<comment type="similarity">
    <text evidence="3 11">Belongs to the CDP-alcohol phosphatidyltransferase class-II family.</text>
</comment>
<dbReference type="SUPFAM" id="SSF56024">
    <property type="entry name" value="Phospholipase D/nuclease"/>
    <property type="match status" value="2"/>
</dbReference>
<keyword evidence="15" id="KW-1185">Reference proteome</keyword>
<dbReference type="EMBL" id="QCYY01003021">
    <property type="protein sequence ID" value="ROT65868.1"/>
    <property type="molecule type" value="Genomic_DNA"/>
</dbReference>
<evidence type="ECO:0000256" key="1">
    <source>
        <dbReference type="ARBA" id="ARBA00003537"/>
    </source>
</evidence>
<keyword evidence="9 11" id="KW-1208">Phospholipid metabolism</keyword>
<dbReference type="GO" id="GO:0008444">
    <property type="term" value="F:CDP-diacylglycerol-glycerol-3-phosphate 3-phosphatidyltransferase activity"/>
    <property type="evidence" value="ECO:0007669"/>
    <property type="project" value="UniProtKB-EC"/>
</dbReference>
<dbReference type="GO" id="GO:0005524">
    <property type="term" value="F:ATP binding"/>
    <property type="evidence" value="ECO:0007669"/>
    <property type="project" value="UniProtKB-KW"/>
</dbReference>
<evidence type="ECO:0000256" key="11">
    <source>
        <dbReference type="RuleBase" id="RU365024"/>
    </source>
</evidence>
<evidence type="ECO:0000256" key="9">
    <source>
        <dbReference type="ARBA" id="ARBA00023264"/>
    </source>
</evidence>
<comment type="pathway">
    <text evidence="2 11">Phospholipid metabolism; phosphatidylglycerol biosynthesis; phosphatidylglycerol from CDP-diacylglycerol: step 1/2.</text>
</comment>
<evidence type="ECO:0000256" key="10">
    <source>
        <dbReference type="ARBA" id="ARBA00048586"/>
    </source>
</evidence>
<evidence type="ECO:0000256" key="4">
    <source>
        <dbReference type="ARBA" id="ARBA00022516"/>
    </source>
</evidence>
<dbReference type="OrthoDB" id="10250191at2759"/>
<evidence type="ECO:0000256" key="7">
    <source>
        <dbReference type="ARBA" id="ARBA00023098"/>
    </source>
</evidence>
<protein>
    <recommendedName>
        <fullName evidence="11">CDP-diacylglycerol--glycerol-3-phosphate 3-phosphatidyltransferase</fullName>
        <ecNumber evidence="11">2.7.8.5</ecNumber>
    </recommendedName>
</protein>
<evidence type="ECO:0000313" key="14">
    <source>
        <dbReference type="EMBL" id="ROT65868.1"/>
    </source>
</evidence>
<keyword evidence="7 11" id="KW-0443">Lipid metabolism</keyword>
<gene>
    <name evidence="14" type="ORF">C7M84_016146</name>
</gene>
<dbReference type="STRING" id="6689.A0A3R7NSX2"/>
<sequence>MAGATGMARRFLGGANERGAGRGGGRPGTTHTHIFPCPSTSPPAFVSSPNPLHLPQRPPAMSTRGALREPGARKSVGASPQVPRSRPEVVSSPPREGGDADGVLRAGPPPSREMARPERPSTAPINSLDLRRARAPRPLTVIKESTCYKTFSSCRGDTVFVIASPRVRLQQRLYTAMPEADYCKYASSLVPQPMRIPVNMQWLLQHCPVFPISGSKVRIITSPKEFYQELLDRASRSSHRISMSSLYLGTGKLEEELVSTMVKRADECKSLQVKWLLDFTRGSRGEYNSRSMLQPLITRHPSSCSVSLYHTPDLRGILKSLIPQRWNEVIGLQHMKLYVFDDTLVISGANLSNDYFTNRQDRYFVFENCPALANFYHCLIETVSKFSFLLHKDNTIAMPQESTVHPFLGNYKKYCSAMREAVEHLWRKECEKNVLRLQNVSQGHHHHLPSDKRGDDSNGEIEFRNMPDTLIFPTLQMGPFGITNDSIITNKLLTQAEEGARIQLASGYFNLTKEYMKCILYHSRATYGILMAHPKANGFLGARGFAGAIPAGYTQLAKGFYKRLCQERQNDRIFLCEYKQPGWTFHVKGLWYYQANKPLPLLTMIGSPNFGWRSVNRDLESQIVLITANEDLQKSLHQEQERLYNLSDQVTDKTFGQPDRWVPFWSESDVRITRSHIIPPHPFPLFPFSFSFPLLSYFLPLSPFHLTPSLPFPPLSLTFPFLFCYPLSLPNLLYSHSFLPMQVLQLPPPNSLLFLLNPPIFTTLIPFPPFFHPSLLPEPLSLSSIMGIHCLPLNDTSKTGIKADP</sequence>
<evidence type="ECO:0000256" key="12">
    <source>
        <dbReference type="SAM" id="MobiDB-lite"/>
    </source>
</evidence>
<evidence type="ECO:0000256" key="8">
    <source>
        <dbReference type="ARBA" id="ARBA00023209"/>
    </source>
</evidence>
<proteinExistence type="inferred from homology"/>
<evidence type="ECO:0000259" key="13">
    <source>
        <dbReference type="PROSITE" id="PS50035"/>
    </source>
</evidence>
<dbReference type="PANTHER" id="PTHR12586">
    <property type="entry name" value="CDP-DIACYLGLYCEROL--SERINE O-PHOSPHATIDYLTRANSFERASE"/>
    <property type="match status" value="1"/>
</dbReference>
<comment type="function">
    <text evidence="1 11">Functions in the biosynthesis of the anionic phospholipids phosphatidylglycerol and cardiolipin.</text>
</comment>
<organism evidence="14 15">
    <name type="scientific">Penaeus vannamei</name>
    <name type="common">Whiteleg shrimp</name>
    <name type="synonym">Litopenaeus vannamei</name>
    <dbReference type="NCBI Taxonomy" id="6689"/>
    <lineage>
        <taxon>Eukaryota</taxon>
        <taxon>Metazoa</taxon>
        <taxon>Ecdysozoa</taxon>
        <taxon>Arthropoda</taxon>
        <taxon>Crustacea</taxon>
        <taxon>Multicrustacea</taxon>
        <taxon>Malacostraca</taxon>
        <taxon>Eumalacostraca</taxon>
        <taxon>Eucarida</taxon>
        <taxon>Decapoda</taxon>
        <taxon>Dendrobranchiata</taxon>
        <taxon>Penaeoidea</taxon>
        <taxon>Penaeidae</taxon>
        <taxon>Penaeus</taxon>
    </lineage>
</organism>
<dbReference type="PROSITE" id="PS50035">
    <property type="entry name" value="PLD"/>
    <property type="match status" value="1"/>
</dbReference>
<dbReference type="EC" id="2.7.8.5" evidence="11"/>
<evidence type="ECO:0000256" key="2">
    <source>
        <dbReference type="ARBA" id="ARBA00005042"/>
    </source>
</evidence>
<feature type="compositionally biased region" description="Low complexity" evidence="12">
    <location>
        <begin position="82"/>
        <end position="95"/>
    </location>
</feature>
<comment type="caution">
    <text evidence="14">The sequence shown here is derived from an EMBL/GenBank/DDBJ whole genome shotgun (WGS) entry which is preliminary data.</text>
</comment>
<dbReference type="GO" id="GO:0005739">
    <property type="term" value="C:mitochondrion"/>
    <property type="evidence" value="ECO:0007669"/>
    <property type="project" value="UniProtKB-SubCell"/>
</dbReference>
<dbReference type="GO" id="GO:0032049">
    <property type="term" value="P:cardiolipin biosynthetic process"/>
    <property type="evidence" value="ECO:0007669"/>
    <property type="project" value="InterPro"/>
</dbReference>
<keyword evidence="5 11" id="KW-0808">Transferase</keyword>
<dbReference type="PANTHER" id="PTHR12586:SF1">
    <property type="entry name" value="CDP-DIACYLGLYCEROL--GLYCEROL-3-PHOSPHATE 3-PHOSPHATIDYLTRANSFERASE, MITOCHONDRIAL"/>
    <property type="match status" value="1"/>
</dbReference>
<dbReference type="InterPro" id="IPR001736">
    <property type="entry name" value="PLipase_D/transphosphatidylase"/>
</dbReference>
<comment type="subcellular location">
    <subcellularLocation>
        <location evidence="11">Mitochondrion</location>
    </subcellularLocation>
</comment>
<keyword evidence="6" id="KW-0677">Repeat</keyword>
<accession>A0A3R7NSX2</accession>
<reference evidence="14 15" key="2">
    <citation type="submission" date="2019-01" db="EMBL/GenBank/DDBJ databases">
        <title>The decoding of complex shrimp genome reveals the adaptation for benthos swimmer, frequently molting mechanism and breeding impact on genome.</title>
        <authorList>
            <person name="Sun Y."/>
            <person name="Gao Y."/>
            <person name="Yu Y."/>
        </authorList>
    </citation>
    <scope>NUCLEOTIDE SEQUENCE [LARGE SCALE GENOMIC DNA]</scope>
    <source>
        <tissue evidence="14">Muscle</tissue>
    </source>
</reference>
<name>A0A3R7NSX2_PENVA</name>
<keyword evidence="8 11" id="KW-0594">Phospholipid biosynthesis</keyword>
<evidence type="ECO:0000256" key="5">
    <source>
        <dbReference type="ARBA" id="ARBA00022679"/>
    </source>
</evidence>
<keyword evidence="11" id="KW-0547">Nucleotide-binding</keyword>
<dbReference type="CDD" id="cd09135">
    <property type="entry name" value="PLDc_PGS1_euk_1"/>
    <property type="match status" value="1"/>
</dbReference>
<comment type="catalytic activity">
    <reaction evidence="10 11">
        <text>a CDP-1,2-diacyl-sn-glycerol + sn-glycerol 3-phosphate = a 1,2-diacyl-sn-glycero-3-phospho-(1'-sn-glycero-3'-phosphate) + CMP + H(+)</text>
        <dbReference type="Rhea" id="RHEA:12593"/>
        <dbReference type="ChEBI" id="CHEBI:15378"/>
        <dbReference type="ChEBI" id="CHEBI:57597"/>
        <dbReference type="ChEBI" id="CHEBI:58332"/>
        <dbReference type="ChEBI" id="CHEBI:60110"/>
        <dbReference type="ChEBI" id="CHEBI:60377"/>
        <dbReference type="EC" id="2.7.8.5"/>
    </reaction>
</comment>
<keyword evidence="4 11" id="KW-0444">Lipid biosynthesis</keyword>
<evidence type="ECO:0000256" key="3">
    <source>
        <dbReference type="ARBA" id="ARBA00010682"/>
    </source>
</evidence>
<dbReference type="AlphaFoldDB" id="A0A3R7NSX2"/>
<feature type="region of interest" description="Disordered" evidence="12">
    <location>
        <begin position="1"/>
        <end position="128"/>
    </location>
</feature>
<keyword evidence="11" id="KW-0067">ATP-binding</keyword>
<evidence type="ECO:0000313" key="15">
    <source>
        <dbReference type="Proteomes" id="UP000283509"/>
    </source>
</evidence>
<dbReference type="Gene3D" id="3.30.870.10">
    <property type="entry name" value="Endonuclease Chain A"/>
    <property type="match status" value="2"/>
</dbReference>
<dbReference type="SMART" id="SM00155">
    <property type="entry name" value="PLDc"/>
    <property type="match status" value="2"/>
</dbReference>
<evidence type="ECO:0000256" key="6">
    <source>
        <dbReference type="ARBA" id="ARBA00022737"/>
    </source>
</evidence>